<proteinExistence type="predicted"/>
<reference evidence="4" key="1">
    <citation type="journal article" date="2019" name="Int. J. Syst. Evol. Microbiol.">
        <title>The Global Catalogue of Microorganisms (GCM) 10K type strain sequencing project: providing services to taxonomists for standard genome sequencing and annotation.</title>
        <authorList>
            <consortium name="The Broad Institute Genomics Platform"/>
            <consortium name="The Broad Institute Genome Sequencing Center for Infectious Disease"/>
            <person name="Wu L."/>
            <person name="Ma J."/>
        </authorList>
    </citation>
    <scope>NUCLEOTIDE SEQUENCE [LARGE SCALE GENOMIC DNA]</scope>
    <source>
        <strain evidence="4">CCUG 57401</strain>
    </source>
</reference>
<organism evidence="3 4">
    <name type="scientific">Caenimonas terrae</name>
    <dbReference type="NCBI Taxonomy" id="696074"/>
    <lineage>
        <taxon>Bacteria</taxon>
        <taxon>Pseudomonadati</taxon>
        <taxon>Pseudomonadota</taxon>
        <taxon>Betaproteobacteria</taxon>
        <taxon>Burkholderiales</taxon>
        <taxon>Comamonadaceae</taxon>
        <taxon>Caenimonas</taxon>
    </lineage>
</organism>
<dbReference type="Proteomes" id="UP001596037">
    <property type="component" value="Unassembled WGS sequence"/>
</dbReference>
<dbReference type="Gene3D" id="2.60.120.260">
    <property type="entry name" value="Galactose-binding domain-like"/>
    <property type="match status" value="1"/>
</dbReference>
<dbReference type="InterPro" id="IPR008979">
    <property type="entry name" value="Galactose-bd-like_sf"/>
</dbReference>
<accession>A0ABW0N8E6</accession>
<evidence type="ECO:0000259" key="2">
    <source>
        <dbReference type="SMART" id="SM00939"/>
    </source>
</evidence>
<protein>
    <submittedName>
        <fullName evidence="3">CocE/NonD family hydrolase</fullName>
    </submittedName>
</protein>
<dbReference type="InterPro" id="IPR029058">
    <property type="entry name" value="AB_hydrolase_fold"/>
</dbReference>
<dbReference type="Gene3D" id="1.10.3020.20">
    <property type="match status" value="1"/>
</dbReference>
<sequence length="576" mass="64262">MAKTDMAIDWDVGIAMDDGLVLRADVFRPAAAGRYPVLLSYGPYAKGLAFQDGYPSAWQKMVADHPDVPHGSSNLYQNWEVVDPEKWVPDGYVCVRVDSRGCGRSPGYVDHFSPRETRDFHDCIEWAGVQPWSSGKVGLSGVSYFGINQWQVAGLQPPHLAAMCIWEGAADWYRDMTHHGGILSTFWANWYDMQVKTVQYGLGGRGPRNRANPLLPVCGDETLSDAQLAASRCSFGDDILSHPLEDDYHRERSAKWDAITVPFLSAGNWGGQGLHLRGNSEAFIRAASRHKWLEMHGLEHWTHFYTDYGIAIQKRFFGHFLKGERNGWDREPAVRLQVRHPEHFVERTESAWPIARTQWTRMHLCPAGQALLPDAPQAEASVSFDALGDGLSFLSAPLPQSTEITGPLAARLRVSSTTTDADIFLVVRVFTADLREVTFAGAIDPHTPVAQGWLRASQRALDPELSREWRPYHSHTRVDKLVPGQPVDLDIELWPTSMVVPAGCRIALSVRGRDYIYAEKTGLKLSNFKNELRGCGPFLHDDPRDRPAREFGGTTTLHFGPGHQGWLLLPVIPAGT</sequence>
<dbReference type="InterPro" id="IPR013736">
    <property type="entry name" value="Xaa-Pro_dipept_C"/>
</dbReference>
<dbReference type="PANTHER" id="PTHR43056">
    <property type="entry name" value="PEPTIDASE S9 PROLYL OLIGOPEPTIDASE"/>
    <property type="match status" value="1"/>
</dbReference>
<dbReference type="RefSeq" id="WP_376848283.1">
    <property type="nucleotide sequence ID" value="NZ_JBHSMF010000002.1"/>
</dbReference>
<dbReference type="SUPFAM" id="SSF49785">
    <property type="entry name" value="Galactose-binding domain-like"/>
    <property type="match status" value="1"/>
</dbReference>
<dbReference type="GO" id="GO:0016787">
    <property type="term" value="F:hydrolase activity"/>
    <property type="evidence" value="ECO:0007669"/>
    <property type="project" value="UniProtKB-KW"/>
</dbReference>
<evidence type="ECO:0000313" key="4">
    <source>
        <dbReference type="Proteomes" id="UP001596037"/>
    </source>
</evidence>
<dbReference type="SUPFAM" id="SSF53474">
    <property type="entry name" value="alpha/beta-Hydrolases"/>
    <property type="match status" value="1"/>
</dbReference>
<evidence type="ECO:0000256" key="1">
    <source>
        <dbReference type="ARBA" id="ARBA00022801"/>
    </source>
</evidence>
<name>A0ABW0N8E6_9BURK</name>
<feature type="domain" description="Xaa-Pro dipeptidyl-peptidase C-terminal" evidence="2">
    <location>
        <begin position="314"/>
        <end position="568"/>
    </location>
</feature>
<keyword evidence="4" id="KW-1185">Reference proteome</keyword>
<dbReference type="PANTHER" id="PTHR43056:SF10">
    <property type="entry name" value="COCE_NOND FAMILY, PUTATIVE (AFU_ORTHOLOGUE AFUA_7G00600)-RELATED"/>
    <property type="match status" value="1"/>
</dbReference>
<dbReference type="SMART" id="SM00939">
    <property type="entry name" value="PepX_C"/>
    <property type="match status" value="1"/>
</dbReference>
<dbReference type="InterPro" id="IPR000383">
    <property type="entry name" value="Xaa-Pro-like_dom"/>
</dbReference>
<dbReference type="InterPro" id="IPR050585">
    <property type="entry name" value="Xaa-Pro_dipeptidyl-ppase/CocE"/>
</dbReference>
<gene>
    <name evidence="3" type="ORF">ACFPOE_01800</name>
</gene>
<dbReference type="Pfam" id="PF08530">
    <property type="entry name" value="PepX_C"/>
    <property type="match status" value="1"/>
</dbReference>
<dbReference type="NCBIfam" id="TIGR00976">
    <property type="entry name" value="CocE_NonD"/>
    <property type="match status" value="1"/>
</dbReference>
<dbReference type="EMBL" id="JBHSMF010000002">
    <property type="protein sequence ID" value="MFC5496256.1"/>
    <property type="molecule type" value="Genomic_DNA"/>
</dbReference>
<dbReference type="InterPro" id="IPR005674">
    <property type="entry name" value="CocE/Ser_esterase"/>
</dbReference>
<evidence type="ECO:0000313" key="3">
    <source>
        <dbReference type="EMBL" id="MFC5496256.1"/>
    </source>
</evidence>
<comment type="caution">
    <text evidence="3">The sequence shown here is derived from an EMBL/GenBank/DDBJ whole genome shotgun (WGS) entry which is preliminary data.</text>
</comment>
<dbReference type="Gene3D" id="3.40.50.1820">
    <property type="entry name" value="alpha/beta hydrolase"/>
    <property type="match status" value="1"/>
</dbReference>
<dbReference type="Pfam" id="PF02129">
    <property type="entry name" value="Peptidase_S15"/>
    <property type="match status" value="1"/>
</dbReference>
<keyword evidence="1 3" id="KW-0378">Hydrolase</keyword>